<organism evidence="1 2">
    <name type="scientific">Solanum commersonii</name>
    <name type="common">Commerson's wild potato</name>
    <name type="synonym">Commerson's nightshade</name>
    <dbReference type="NCBI Taxonomy" id="4109"/>
    <lineage>
        <taxon>Eukaryota</taxon>
        <taxon>Viridiplantae</taxon>
        <taxon>Streptophyta</taxon>
        <taxon>Embryophyta</taxon>
        <taxon>Tracheophyta</taxon>
        <taxon>Spermatophyta</taxon>
        <taxon>Magnoliopsida</taxon>
        <taxon>eudicotyledons</taxon>
        <taxon>Gunneridae</taxon>
        <taxon>Pentapetalae</taxon>
        <taxon>asterids</taxon>
        <taxon>lamiids</taxon>
        <taxon>Solanales</taxon>
        <taxon>Solanaceae</taxon>
        <taxon>Solanoideae</taxon>
        <taxon>Solaneae</taxon>
        <taxon>Solanum</taxon>
    </lineage>
</organism>
<proteinExistence type="predicted"/>
<reference evidence="1 2" key="1">
    <citation type="submission" date="2020-09" db="EMBL/GenBank/DDBJ databases">
        <title>De no assembly of potato wild relative species, Solanum commersonii.</title>
        <authorList>
            <person name="Cho K."/>
        </authorList>
    </citation>
    <scope>NUCLEOTIDE SEQUENCE [LARGE SCALE GENOMIC DNA]</scope>
    <source>
        <strain evidence="1">LZ3.2</strain>
        <tissue evidence="1">Leaf</tissue>
    </source>
</reference>
<keyword evidence="2" id="KW-1185">Reference proteome</keyword>
<evidence type="ECO:0000313" key="1">
    <source>
        <dbReference type="EMBL" id="KAG5610815.1"/>
    </source>
</evidence>
<comment type="caution">
    <text evidence="1">The sequence shown here is derived from an EMBL/GenBank/DDBJ whole genome shotgun (WGS) entry which is preliminary data.</text>
</comment>
<evidence type="ECO:0000313" key="2">
    <source>
        <dbReference type="Proteomes" id="UP000824120"/>
    </source>
</evidence>
<dbReference type="Proteomes" id="UP000824120">
    <property type="component" value="Chromosome 4"/>
</dbReference>
<accession>A0A9J5ZFS5</accession>
<gene>
    <name evidence="1" type="ORF">H5410_022096</name>
</gene>
<name>A0A9J5ZFS5_SOLCO</name>
<dbReference type="EMBL" id="JACXVP010000004">
    <property type="protein sequence ID" value="KAG5610815.1"/>
    <property type="molecule type" value="Genomic_DNA"/>
</dbReference>
<sequence length="61" mass="6934">MLKLKILAPTHQLPNLMPNVCKAEDNMSVVSMMTLPLRNLGTQHKILLLLEEPNQVIDQKE</sequence>
<dbReference type="AlphaFoldDB" id="A0A9J5ZFS5"/>
<protein>
    <submittedName>
        <fullName evidence="1">Uncharacterized protein</fullName>
    </submittedName>
</protein>